<accession>A0AAN9L495</accession>
<evidence type="ECO:0000313" key="2">
    <source>
        <dbReference type="EMBL" id="KAK7328466.1"/>
    </source>
</evidence>
<gene>
    <name evidence="2" type="ORF">VNO77_22573</name>
</gene>
<sequence length="123" mass="13468">MDQCDEISDDNDENFECMVHEVSDDNDDNIGIVSKNKTNDRDDDGNKFEVYYWPHRVIADVGIQSCTCRFWKLIDKKQMLKQMQDAVGGSQPLPTAVTNEDAAIGPGEVPSTGPGEGFAAGPG</sequence>
<proteinExistence type="predicted"/>
<feature type="compositionally biased region" description="Gly residues" evidence="1">
    <location>
        <begin position="114"/>
        <end position="123"/>
    </location>
</feature>
<evidence type="ECO:0000313" key="3">
    <source>
        <dbReference type="Proteomes" id="UP001367508"/>
    </source>
</evidence>
<reference evidence="2 3" key="1">
    <citation type="submission" date="2024-01" db="EMBL/GenBank/DDBJ databases">
        <title>The genomes of 5 underutilized Papilionoideae crops provide insights into root nodulation and disease resistanc.</title>
        <authorList>
            <person name="Jiang F."/>
        </authorList>
    </citation>
    <scope>NUCLEOTIDE SEQUENCE [LARGE SCALE GENOMIC DNA]</scope>
    <source>
        <strain evidence="2">LVBAO_FW01</strain>
        <tissue evidence="2">Leaves</tissue>
    </source>
</reference>
<feature type="region of interest" description="Disordered" evidence="1">
    <location>
        <begin position="26"/>
        <end position="45"/>
    </location>
</feature>
<protein>
    <submittedName>
        <fullName evidence="2">Uncharacterized protein</fullName>
    </submittedName>
</protein>
<feature type="region of interest" description="Disordered" evidence="1">
    <location>
        <begin position="85"/>
        <end position="123"/>
    </location>
</feature>
<name>A0AAN9L495_CANGL</name>
<keyword evidence="3" id="KW-1185">Reference proteome</keyword>
<evidence type="ECO:0000256" key="1">
    <source>
        <dbReference type="SAM" id="MobiDB-lite"/>
    </source>
</evidence>
<comment type="caution">
    <text evidence="2">The sequence shown here is derived from an EMBL/GenBank/DDBJ whole genome shotgun (WGS) entry which is preliminary data.</text>
</comment>
<dbReference type="Proteomes" id="UP001367508">
    <property type="component" value="Unassembled WGS sequence"/>
</dbReference>
<dbReference type="EMBL" id="JAYMYQ010000005">
    <property type="protein sequence ID" value="KAK7328466.1"/>
    <property type="molecule type" value="Genomic_DNA"/>
</dbReference>
<dbReference type="AlphaFoldDB" id="A0AAN9L495"/>
<organism evidence="2 3">
    <name type="scientific">Canavalia gladiata</name>
    <name type="common">Sword bean</name>
    <name type="synonym">Dolichos gladiatus</name>
    <dbReference type="NCBI Taxonomy" id="3824"/>
    <lineage>
        <taxon>Eukaryota</taxon>
        <taxon>Viridiplantae</taxon>
        <taxon>Streptophyta</taxon>
        <taxon>Embryophyta</taxon>
        <taxon>Tracheophyta</taxon>
        <taxon>Spermatophyta</taxon>
        <taxon>Magnoliopsida</taxon>
        <taxon>eudicotyledons</taxon>
        <taxon>Gunneridae</taxon>
        <taxon>Pentapetalae</taxon>
        <taxon>rosids</taxon>
        <taxon>fabids</taxon>
        <taxon>Fabales</taxon>
        <taxon>Fabaceae</taxon>
        <taxon>Papilionoideae</taxon>
        <taxon>50 kb inversion clade</taxon>
        <taxon>NPAAA clade</taxon>
        <taxon>indigoferoid/millettioid clade</taxon>
        <taxon>Phaseoleae</taxon>
        <taxon>Canavalia</taxon>
    </lineage>
</organism>